<accession>A0ABP1A1Q6</accession>
<protein>
    <submittedName>
        <fullName evidence="2">Uncharacterized protein</fullName>
    </submittedName>
</protein>
<dbReference type="EMBL" id="CAXHBF010000450">
    <property type="protein sequence ID" value="CAK9856217.1"/>
    <property type="molecule type" value="Genomic_DNA"/>
</dbReference>
<name>A0ABP1A1Q6_9BRYO</name>
<sequence>MAAGFGLFVSEEALNVWVRVSKLVFSVTTFLIYFFFFLVSVQGPMYLCDLGLWRTSSSITNHLLWALQVGTSLGRCLTWDQTREVLVSSLSANASYITSTVLWVYWGVCISDMVPFYAGRIAAKSGTGKTIWEKVCLHIG</sequence>
<proteinExistence type="predicted"/>
<evidence type="ECO:0000313" key="3">
    <source>
        <dbReference type="Proteomes" id="UP001497522"/>
    </source>
</evidence>
<dbReference type="PANTHER" id="PTHR30353">
    <property type="entry name" value="INNER MEMBRANE PROTEIN DEDA-RELATED"/>
    <property type="match status" value="1"/>
</dbReference>
<keyword evidence="1" id="KW-1133">Transmembrane helix</keyword>
<keyword evidence="3" id="KW-1185">Reference proteome</keyword>
<keyword evidence="1" id="KW-0812">Transmembrane</keyword>
<keyword evidence="1" id="KW-0472">Membrane</keyword>
<dbReference type="Proteomes" id="UP001497522">
    <property type="component" value="Unassembled WGS sequence"/>
</dbReference>
<dbReference type="InterPro" id="IPR032818">
    <property type="entry name" value="DedA-like"/>
</dbReference>
<feature type="transmembrane region" description="Helical" evidence="1">
    <location>
        <begin position="23"/>
        <end position="47"/>
    </location>
</feature>
<gene>
    <name evidence="2" type="ORF">CSSPJE1EN2_LOCUS26149</name>
</gene>
<evidence type="ECO:0000313" key="2">
    <source>
        <dbReference type="EMBL" id="CAK9856217.1"/>
    </source>
</evidence>
<comment type="caution">
    <text evidence="2">The sequence shown here is derived from an EMBL/GenBank/DDBJ whole genome shotgun (WGS) entry which is preliminary data.</text>
</comment>
<reference evidence="2" key="1">
    <citation type="submission" date="2024-03" db="EMBL/GenBank/DDBJ databases">
        <authorList>
            <consortium name="ELIXIR-Norway"/>
            <consortium name="Elixir Norway"/>
        </authorList>
    </citation>
    <scope>NUCLEOTIDE SEQUENCE</scope>
</reference>
<evidence type="ECO:0000256" key="1">
    <source>
        <dbReference type="SAM" id="Phobius"/>
    </source>
</evidence>
<dbReference type="PANTHER" id="PTHR30353:SF0">
    <property type="entry name" value="TRANSMEMBRANE PROTEIN"/>
    <property type="match status" value="1"/>
</dbReference>
<organism evidence="2 3">
    <name type="scientific">Sphagnum jensenii</name>
    <dbReference type="NCBI Taxonomy" id="128206"/>
    <lineage>
        <taxon>Eukaryota</taxon>
        <taxon>Viridiplantae</taxon>
        <taxon>Streptophyta</taxon>
        <taxon>Embryophyta</taxon>
        <taxon>Bryophyta</taxon>
        <taxon>Sphagnophytina</taxon>
        <taxon>Sphagnopsida</taxon>
        <taxon>Sphagnales</taxon>
        <taxon>Sphagnaceae</taxon>
        <taxon>Sphagnum</taxon>
    </lineage>
</organism>